<sequence length="181" mass="20022">MKTFTNNLLLDSGPRFKFPMNLFVIISLLGLVACVDTEKDNKSPPLVETTAIQVFKSPSCRCCSKWVKHIENTGFSAAISNTINLNAIKLKHGIAPRYQSCHTAVAEGYVFEGHIPAHVMQRFLAEKPENAIGLSVPGMPIGSPGMEMKDRHDDYEVLLLTKDGEAEVYEYIISVESHNGK</sequence>
<protein>
    <submittedName>
        <fullName evidence="1">DUF411 domain-containing protein</fullName>
    </submittedName>
</protein>
<dbReference type="InterPro" id="IPR007332">
    <property type="entry name" value="DUF411"/>
</dbReference>
<name>A0A9J6RQF2_9GAMM</name>
<organism evidence="1 2">
    <name type="scientific">Dasania phycosphaerae</name>
    <dbReference type="NCBI Taxonomy" id="2950436"/>
    <lineage>
        <taxon>Bacteria</taxon>
        <taxon>Pseudomonadati</taxon>
        <taxon>Pseudomonadota</taxon>
        <taxon>Gammaproteobacteria</taxon>
        <taxon>Cellvibrionales</taxon>
        <taxon>Spongiibacteraceae</taxon>
        <taxon>Dasania</taxon>
    </lineage>
</organism>
<evidence type="ECO:0000313" key="1">
    <source>
        <dbReference type="EMBL" id="MCZ0866803.1"/>
    </source>
</evidence>
<gene>
    <name evidence="1" type="ORF">O0V09_16445</name>
</gene>
<dbReference type="Pfam" id="PF04214">
    <property type="entry name" value="DUF411"/>
    <property type="match status" value="1"/>
</dbReference>
<evidence type="ECO:0000313" key="2">
    <source>
        <dbReference type="Proteomes" id="UP001069090"/>
    </source>
</evidence>
<accession>A0A9J6RQF2</accession>
<dbReference type="PROSITE" id="PS51257">
    <property type="entry name" value="PROKAR_LIPOPROTEIN"/>
    <property type="match status" value="1"/>
</dbReference>
<dbReference type="RefSeq" id="WP_268905316.1">
    <property type="nucleotide sequence ID" value="NZ_JAPTGG010000016.1"/>
</dbReference>
<reference evidence="1 2" key="1">
    <citation type="submission" date="2022-12" db="EMBL/GenBank/DDBJ databases">
        <title>Dasania phycosphaerae sp. nov., isolated from particulate material of the south coast of Korea.</title>
        <authorList>
            <person name="Jiang Y."/>
        </authorList>
    </citation>
    <scope>NUCLEOTIDE SEQUENCE [LARGE SCALE GENOMIC DNA]</scope>
    <source>
        <strain evidence="1 2">GY-19</strain>
    </source>
</reference>
<dbReference type="Proteomes" id="UP001069090">
    <property type="component" value="Unassembled WGS sequence"/>
</dbReference>
<comment type="caution">
    <text evidence="1">The sequence shown here is derived from an EMBL/GenBank/DDBJ whole genome shotgun (WGS) entry which is preliminary data.</text>
</comment>
<proteinExistence type="predicted"/>
<keyword evidence="2" id="KW-1185">Reference proteome</keyword>
<dbReference type="EMBL" id="JAPTGG010000016">
    <property type="protein sequence ID" value="MCZ0866803.1"/>
    <property type="molecule type" value="Genomic_DNA"/>
</dbReference>
<dbReference type="AlphaFoldDB" id="A0A9J6RQF2"/>